<comment type="caution">
    <text evidence="7">The sequence shown here is derived from an EMBL/GenBank/DDBJ whole genome shotgun (WGS) entry which is preliminary data.</text>
</comment>
<keyword evidence="8" id="KW-1185">Reference proteome</keyword>
<dbReference type="GO" id="GO:0006997">
    <property type="term" value="P:nucleus organization"/>
    <property type="evidence" value="ECO:0007669"/>
    <property type="project" value="InterPro"/>
</dbReference>
<feature type="non-terminal residue" evidence="7">
    <location>
        <position position="1"/>
    </location>
</feature>
<gene>
    <name evidence="7" type="ORF">OSB04_000160</name>
</gene>
<evidence type="ECO:0000256" key="5">
    <source>
        <dbReference type="SAM" id="Coils"/>
    </source>
</evidence>
<reference evidence="7" key="1">
    <citation type="submission" date="2023-03" db="EMBL/GenBank/DDBJ databases">
        <title>Chromosome-scale reference genome and RAD-based genetic map of yellow starthistle (Centaurea solstitialis) reveal putative structural variation and QTLs associated with invader traits.</title>
        <authorList>
            <person name="Reatini B."/>
            <person name="Cang F.A."/>
            <person name="Jiang Q."/>
            <person name="Mckibben M.T.W."/>
            <person name="Barker M.S."/>
            <person name="Rieseberg L.H."/>
            <person name="Dlugosch K.M."/>
        </authorList>
    </citation>
    <scope>NUCLEOTIDE SEQUENCE</scope>
    <source>
        <strain evidence="7">CAN-66</strain>
        <tissue evidence="7">Leaf</tissue>
    </source>
</reference>
<feature type="coiled-coil region" evidence="5">
    <location>
        <begin position="274"/>
        <end position="302"/>
    </location>
</feature>
<evidence type="ECO:0000256" key="4">
    <source>
        <dbReference type="ARBA" id="ARBA00024208"/>
    </source>
</evidence>
<feature type="compositionally biased region" description="Basic and acidic residues" evidence="6">
    <location>
        <begin position="949"/>
        <end position="965"/>
    </location>
</feature>
<comment type="similarity">
    <text evidence="4">Belongs to the CRWN family.</text>
</comment>
<evidence type="ECO:0000313" key="8">
    <source>
        <dbReference type="Proteomes" id="UP001172457"/>
    </source>
</evidence>
<evidence type="ECO:0000256" key="3">
    <source>
        <dbReference type="ARBA" id="ARBA00024186"/>
    </source>
</evidence>
<feature type="compositionally biased region" description="Basic residues" evidence="6">
    <location>
        <begin position="854"/>
        <end position="863"/>
    </location>
</feature>
<dbReference type="GO" id="GO:0005652">
    <property type="term" value="C:nuclear lamina"/>
    <property type="evidence" value="ECO:0007669"/>
    <property type="project" value="UniProtKB-SubCell"/>
</dbReference>
<evidence type="ECO:0000256" key="1">
    <source>
        <dbReference type="ARBA" id="ARBA00023054"/>
    </source>
</evidence>
<feature type="coiled-coil region" evidence="5">
    <location>
        <begin position="350"/>
        <end position="510"/>
    </location>
</feature>
<dbReference type="PANTHER" id="PTHR31908:SF11">
    <property type="entry name" value="PROTEIN CROWDED NUCLEI 1"/>
    <property type="match status" value="1"/>
</dbReference>
<evidence type="ECO:0000256" key="6">
    <source>
        <dbReference type="SAM" id="MobiDB-lite"/>
    </source>
</evidence>
<feature type="compositionally biased region" description="Basic and acidic residues" evidence="6">
    <location>
        <begin position="833"/>
        <end position="853"/>
    </location>
</feature>
<accession>A0AA38TNP0</accession>
<organism evidence="7 8">
    <name type="scientific">Centaurea solstitialis</name>
    <name type="common">yellow star-thistle</name>
    <dbReference type="NCBI Taxonomy" id="347529"/>
    <lineage>
        <taxon>Eukaryota</taxon>
        <taxon>Viridiplantae</taxon>
        <taxon>Streptophyta</taxon>
        <taxon>Embryophyta</taxon>
        <taxon>Tracheophyta</taxon>
        <taxon>Spermatophyta</taxon>
        <taxon>Magnoliopsida</taxon>
        <taxon>eudicotyledons</taxon>
        <taxon>Gunneridae</taxon>
        <taxon>Pentapetalae</taxon>
        <taxon>asterids</taxon>
        <taxon>campanulids</taxon>
        <taxon>Asterales</taxon>
        <taxon>Asteraceae</taxon>
        <taxon>Carduoideae</taxon>
        <taxon>Cardueae</taxon>
        <taxon>Centaureinae</taxon>
        <taxon>Centaurea</taxon>
    </lineage>
</organism>
<dbReference type="InterPro" id="IPR040418">
    <property type="entry name" value="CRWN"/>
</dbReference>
<proteinExistence type="inferred from homology"/>
<evidence type="ECO:0008006" key="9">
    <source>
        <dbReference type="Google" id="ProtNLM"/>
    </source>
</evidence>
<dbReference type="Proteomes" id="UP001172457">
    <property type="component" value="Chromosome 1"/>
</dbReference>
<keyword evidence="2" id="KW-0539">Nucleus</keyword>
<keyword evidence="1 5" id="KW-0175">Coiled coil</keyword>
<name>A0AA38TNP0_9ASTR</name>
<feature type="coiled-coil region" evidence="5">
    <location>
        <begin position="133"/>
        <end position="216"/>
    </location>
</feature>
<protein>
    <recommendedName>
        <fullName evidence="9">Nuclear matrix constituent protein 1-like protein</fullName>
    </recommendedName>
</protein>
<evidence type="ECO:0000256" key="2">
    <source>
        <dbReference type="ARBA" id="ARBA00023242"/>
    </source>
</evidence>
<dbReference type="EMBL" id="JARYMX010000001">
    <property type="protein sequence ID" value="KAJ9564194.1"/>
    <property type="molecule type" value="Genomic_DNA"/>
</dbReference>
<feature type="compositionally biased region" description="Acidic residues" evidence="6">
    <location>
        <begin position="868"/>
        <end position="878"/>
    </location>
</feature>
<feature type="compositionally biased region" description="Basic and acidic residues" evidence="6">
    <location>
        <begin position="975"/>
        <end position="990"/>
    </location>
</feature>
<sequence>MDEEEASMVKKKISELEKELYKYQYNMGLLLIEKKEWISKNNQFEHALSETNELLERQRTAHIIAISEVEKREEKLRSALGVEKQCVHELEKALHEMRMEIAEIKFTAESKLEEAKALSSIVEEKWLEVEVKLHEADTKLAEVSRKASEIQRKSIELEAKENSLLKEHNSLVAEREAHKRDISHQREDLREWERKLQHGEERLAEARRLLNQREERANGNDGIFKQKQIELGETQMQIDLALSALKTKEDDMSSRIENLTIRRRQETDAMRNCLESKEKELVELAEKLKVREQAEIQKLRDEHKIILDAKQHDLELEMEQKRKSLDDSFKTKVVEVEKKEAEVNHSEAIISKREQALEKKLEKFKENEQELNSKSKNLKEREKSLEFDEKNLEIEKEQVYIEKEQLLNLNAELQKLRTEIEEQRLEIIKERERLQVTEEEKSEHIHLQSELKQEIEKYKEERGALSKERDDLKQEREKFEKLWEDLDDKKTEIQTELESLTEQKERMEKWNHLEEERLNNQRLETRGYVERELEALKLANDSFTANMEHEKSVLAEKHQSENTKMLQDFQTQKQELETRLQNREMEIENYLREKEELFEKKREKEQSHIEFLRGVARTETEEMKLERSRLGKEKQEILANQKHLEAQQLEMKKDIDDLVGLSMKLKDQREQFVKERERFISFVEKQKDCIDCKQRISEFMLSDLQSLEVNKAENFTLPRIADSYLKKAVQGTPGNPNCNKSLDVAKSESPASTTTTSWLKKCTSKIFIFSAGKKNEIGAAKNGMESVEAQEKLVDFDEIPKCNLSSEDEPQGQNKATIRGRIKVNRALFRKTIDGGHPNEESRGESDFLDKGASKVRRKRNRKCTSEQESDYNEESDGDVNRDNRNRRRKNTHVVEAPQRKRYNFWRPQIASLIGNVGPSSTPSKGEGVDGVGINLQPGPSTSFANGNHPEDSQADEFLKSKVAENKISNGTPQQDRELGNGNHEIRTPEAQEEEEVDNSEDEVEHP</sequence>
<feature type="compositionally biased region" description="Acidic residues" evidence="6">
    <location>
        <begin position="991"/>
        <end position="1007"/>
    </location>
</feature>
<feature type="region of interest" description="Disordered" evidence="6">
    <location>
        <begin position="833"/>
        <end position="1007"/>
    </location>
</feature>
<comment type="subcellular location">
    <subcellularLocation>
        <location evidence="3">Nucleus lamina</location>
    </subcellularLocation>
</comment>
<dbReference type="PANTHER" id="PTHR31908">
    <property type="entry name" value="PROTEIN CROWDED NUCLEI 4"/>
    <property type="match status" value="1"/>
</dbReference>
<feature type="coiled-coil region" evidence="5">
    <location>
        <begin position="566"/>
        <end position="607"/>
    </location>
</feature>
<dbReference type="AlphaFoldDB" id="A0AA38TNP0"/>
<evidence type="ECO:0000313" key="7">
    <source>
        <dbReference type="EMBL" id="KAJ9564194.1"/>
    </source>
</evidence>